<dbReference type="EMBL" id="LESJ01000006">
    <property type="protein sequence ID" value="RBT67473.1"/>
    <property type="molecule type" value="Genomic_DNA"/>
</dbReference>
<name>A0AB37IK22_ENTHR</name>
<accession>A0AB37IK22</accession>
<comment type="caution">
    <text evidence="1">The sequence shown here is derived from an EMBL/GenBank/DDBJ whole genome shotgun (WGS) entry which is preliminary data.</text>
</comment>
<dbReference type="Proteomes" id="UP000253498">
    <property type="component" value="Unassembled WGS sequence"/>
</dbReference>
<evidence type="ECO:0000313" key="2">
    <source>
        <dbReference type="Proteomes" id="UP000253498"/>
    </source>
</evidence>
<gene>
    <name evidence="1" type="ORF">EB03_02240</name>
</gene>
<dbReference type="RefSeq" id="WP_096709618.1">
    <property type="nucleotide sequence ID" value="NZ_JBFCRC010000012.1"/>
</dbReference>
<evidence type="ECO:0000313" key="1">
    <source>
        <dbReference type="EMBL" id="RBT67473.1"/>
    </source>
</evidence>
<protein>
    <submittedName>
        <fullName evidence="1">Uncharacterized protein</fullName>
    </submittedName>
</protein>
<organism evidence="1 2">
    <name type="scientific">Enterococcus hirae</name>
    <dbReference type="NCBI Taxonomy" id="1354"/>
    <lineage>
        <taxon>Bacteria</taxon>
        <taxon>Bacillati</taxon>
        <taxon>Bacillota</taxon>
        <taxon>Bacilli</taxon>
        <taxon>Lactobacillales</taxon>
        <taxon>Enterococcaceae</taxon>
        <taxon>Enterococcus</taxon>
    </lineage>
</organism>
<proteinExistence type="predicted"/>
<dbReference type="AlphaFoldDB" id="A0AB37IK22"/>
<sequence length="326" mass="39031">MRVFFPDPQRRPQKDIQEMTAKLTKQFQAIDERLTLEHFDDFVDYGPEVFPQLAPLYWDPRVPNHPMEHFVYYEYVLRLNGFPIYVITPYSEVIDKTYTRKGRDKDPFWSLMRRIDPEILSLIHDYQIQNLHYWRDLYSVTQFQAEINKINSRVSLIPEKTNNEARTLLFIDPKQRDPEFVRRTTEQMAQELAELDPHLSVVYHEDFIDFGPEDGLFLSECPFDPEEDDPDDPRAGLADTEYTVYYEDTILYASTPYSLGYGYHGDYFRGGIPSTEYLGLSQELTAEILKILHTFKIYNKYYWRHLYTPAEFQTEIRRYQKSWDLE</sequence>
<reference evidence="1 2" key="1">
    <citation type="submission" date="2015-06" db="EMBL/GenBank/DDBJ databases">
        <title>The Genome Sequence of Enterococcus hirae 88EA1.</title>
        <authorList>
            <consortium name="The Broad Institute Genomics Platform"/>
            <consortium name="The Broad Institute Genome Sequencing Center for Infectious Disease"/>
            <person name="Earl A.M."/>
            <person name="Van Tyne D."/>
            <person name="Lebreton F."/>
            <person name="Saavedra J.T."/>
            <person name="Gilmore M.S."/>
            <person name="Manson McGuire A."/>
            <person name="Clock S."/>
            <person name="Crupain M."/>
            <person name="Rangan U."/>
            <person name="Young S."/>
            <person name="Abouelleil A."/>
            <person name="Cao P."/>
            <person name="Chapman S.B."/>
            <person name="Griggs A."/>
            <person name="Priest M."/>
            <person name="Shea T."/>
            <person name="Wortman J."/>
            <person name="Nusbaum C."/>
            <person name="Birren B."/>
        </authorList>
    </citation>
    <scope>NUCLEOTIDE SEQUENCE [LARGE SCALE GENOMIC DNA]</scope>
    <source>
        <strain evidence="1 2">88EA1</strain>
    </source>
</reference>